<feature type="compositionally biased region" description="Low complexity" evidence="1">
    <location>
        <begin position="110"/>
        <end position="124"/>
    </location>
</feature>
<evidence type="ECO:0000256" key="1">
    <source>
        <dbReference type="SAM" id="MobiDB-lite"/>
    </source>
</evidence>
<proteinExistence type="predicted"/>
<organism evidence="2">
    <name type="scientific">Sesamum latifolium</name>
    <dbReference type="NCBI Taxonomy" id="2727402"/>
    <lineage>
        <taxon>Eukaryota</taxon>
        <taxon>Viridiplantae</taxon>
        <taxon>Streptophyta</taxon>
        <taxon>Embryophyta</taxon>
        <taxon>Tracheophyta</taxon>
        <taxon>Spermatophyta</taxon>
        <taxon>Magnoliopsida</taxon>
        <taxon>eudicotyledons</taxon>
        <taxon>Gunneridae</taxon>
        <taxon>Pentapetalae</taxon>
        <taxon>asterids</taxon>
        <taxon>lamiids</taxon>
        <taxon>Lamiales</taxon>
        <taxon>Pedaliaceae</taxon>
        <taxon>Sesamum</taxon>
    </lineage>
</organism>
<gene>
    <name evidence="2" type="ORF">Slati_4553000</name>
</gene>
<reference evidence="2" key="2">
    <citation type="journal article" date="2024" name="Plant">
        <title>Genomic evolution and insights into agronomic trait innovations of Sesamum species.</title>
        <authorList>
            <person name="Miao H."/>
            <person name="Wang L."/>
            <person name="Qu L."/>
            <person name="Liu H."/>
            <person name="Sun Y."/>
            <person name="Le M."/>
            <person name="Wang Q."/>
            <person name="Wei S."/>
            <person name="Zheng Y."/>
            <person name="Lin W."/>
            <person name="Duan Y."/>
            <person name="Cao H."/>
            <person name="Xiong S."/>
            <person name="Wang X."/>
            <person name="Wei L."/>
            <person name="Li C."/>
            <person name="Ma Q."/>
            <person name="Ju M."/>
            <person name="Zhao R."/>
            <person name="Li G."/>
            <person name="Mu C."/>
            <person name="Tian Q."/>
            <person name="Mei H."/>
            <person name="Zhang T."/>
            <person name="Gao T."/>
            <person name="Zhang H."/>
        </authorList>
    </citation>
    <scope>NUCLEOTIDE SEQUENCE</scope>
    <source>
        <strain evidence="2">KEN1</strain>
    </source>
</reference>
<protein>
    <submittedName>
        <fullName evidence="2">Uncharacterized protein</fullName>
    </submittedName>
</protein>
<comment type="caution">
    <text evidence="2">The sequence shown here is derived from an EMBL/GenBank/DDBJ whole genome shotgun (WGS) entry which is preliminary data.</text>
</comment>
<dbReference type="AlphaFoldDB" id="A0AAW2S3J8"/>
<feature type="compositionally biased region" description="Basic and acidic residues" evidence="1">
    <location>
        <begin position="1"/>
        <end position="17"/>
    </location>
</feature>
<feature type="compositionally biased region" description="Pro residues" evidence="1">
    <location>
        <begin position="316"/>
        <end position="327"/>
    </location>
</feature>
<reference evidence="2" key="1">
    <citation type="submission" date="2020-06" db="EMBL/GenBank/DDBJ databases">
        <authorList>
            <person name="Li T."/>
            <person name="Hu X."/>
            <person name="Zhang T."/>
            <person name="Song X."/>
            <person name="Zhang H."/>
            <person name="Dai N."/>
            <person name="Sheng W."/>
            <person name="Hou X."/>
            <person name="Wei L."/>
        </authorList>
    </citation>
    <scope>NUCLEOTIDE SEQUENCE</scope>
    <source>
        <strain evidence="2">KEN1</strain>
        <tissue evidence="2">Leaf</tissue>
    </source>
</reference>
<sequence length="327" mass="34631">MRAREPGRDCRRARAEPGRPTADGARASWAMRRGETGTPLPTAGALEDIAMRAREPGGPAYVRREPGRPLRRSRAPRADGRAAEAGRTMPRAPQCLGDPVADLYCRRASAAGPTERAETATPATCGAAGLGRTALRSWPTQPKSRSRLGPTGARETGRCRRGCGLAPLPTRAGRAPTTADAQRKAGRACRSAQREPWPTTADVGRAGPMGAGARLARPLAECAARAWATLPTCARSAGRAMPTAAGARLATSRRARSWAVHGRREAGRLQVPPRSWADGAREAGRHYDGGGPRLGRRGRSRRDWPTSANVAERGPGPTPTPLPRAQT</sequence>
<feature type="region of interest" description="Disordered" evidence="1">
    <location>
        <begin position="1"/>
        <end position="97"/>
    </location>
</feature>
<dbReference type="EMBL" id="JACGWN010000080">
    <property type="protein sequence ID" value="KAL0386670.1"/>
    <property type="molecule type" value="Genomic_DNA"/>
</dbReference>
<feature type="region of interest" description="Disordered" evidence="1">
    <location>
        <begin position="110"/>
        <end position="206"/>
    </location>
</feature>
<feature type="compositionally biased region" description="Basic and acidic residues" evidence="1">
    <location>
        <begin position="279"/>
        <end position="288"/>
    </location>
</feature>
<accession>A0AAW2S3J8</accession>
<evidence type="ECO:0000313" key="2">
    <source>
        <dbReference type="EMBL" id="KAL0386670.1"/>
    </source>
</evidence>
<name>A0AAW2S3J8_9LAMI</name>
<feature type="region of interest" description="Disordered" evidence="1">
    <location>
        <begin position="258"/>
        <end position="327"/>
    </location>
</feature>